<evidence type="ECO:0000313" key="1">
    <source>
        <dbReference type="EMBL" id="QIG70509.1"/>
    </source>
</evidence>
<dbReference type="EMBL" id="MN988517">
    <property type="protein sequence ID" value="QIG70509.1"/>
    <property type="molecule type" value="Genomic_DNA"/>
</dbReference>
<organism evidence="1 2">
    <name type="scientific">Rhizobium phage RHph_N38</name>
    <dbReference type="NCBI Taxonomy" id="2509750"/>
    <lineage>
        <taxon>Viruses</taxon>
        <taxon>Duplodnaviria</taxon>
        <taxon>Heunggongvirae</taxon>
        <taxon>Uroviricota</taxon>
        <taxon>Caudoviricetes</taxon>
        <taxon>Schitoviridae</taxon>
        <taxon>Demetervirinae</taxon>
        <taxon>Cyamitesvirus</taxon>
        <taxon>Cyamitesvirus N38</taxon>
    </lineage>
</organism>
<gene>
    <name evidence="1" type="ORF">EVB89_046</name>
</gene>
<accession>A0A7S5UVA6</accession>
<sequence length="71" mass="7916">MIKQPATSTDDDEPTERTTSAMVLSGYTFTLSITKNKEVVLRSEALEVYMSPTEAMMLSLGLQHAFEDVEE</sequence>
<name>A0A7S5UVA6_9CAUD</name>
<evidence type="ECO:0000313" key="2">
    <source>
        <dbReference type="Proteomes" id="UP000617684"/>
    </source>
</evidence>
<keyword evidence="2" id="KW-1185">Reference proteome</keyword>
<reference evidence="1" key="1">
    <citation type="submission" date="2020-01" db="EMBL/GenBank/DDBJ databases">
        <title>Patterns of diversity and host range of bacteriophage communities associated with bean-nodulatin bacteria.</title>
        <authorList>
            <person name="Vann Cauwenberghe J."/>
            <person name="Santamaria R.I."/>
            <person name="Bustos P."/>
            <person name="Juarez S."/>
            <person name="Gonzalez V."/>
        </authorList>
    </citation>
    <scope>NUCLEOTIDE SEQUENCE</scope>
</reference>
<dbReference type="Proteomes" id="UP000617684">
    <property type="component" value="Segment"/>
</dbReference>
<protein>
    <submittedName>
        <fullName evidence="1">Uncharacterized protein</fullName>
    </submittedName>
</protein>
<proteinExistence type="predicted"/>